<protein>
    <recommendedName>
        <fullName evidence="4">Adhesin domain-containing protein</fullName>
    </recommendedName>
</protein>
<evidence type="ECO:0008006" key="4">
    <source>
        <dbReference type="Google" id="ProtNLM"/>
    </source>
</evidence>
<evidence type="ECO:0000313" key="3">
    <source>
        <dbReference type="Proteomes" id="UP000285970"/>
    </source>
</evidence>
<reference evidence="2 3" key="1">
    <citation type="journal article" date="2018" name="Front. Microbiol.">
        <title>Novel Insights Into Bacterial Dimethylsulfoniopropionate Catabolism in the East China Sea.</title>
        <authorList>
            <person name="Liu J."/>
            <person name="Liu J."/>
            <person name="Zhang S.H."/>
            <person name="Liang J."/>
            <person name="Lin H."/>
            <person name="Song D."/>
            <person name="Yang G.P."/>
            <person name="Todd J.D."/>
            <person name="Zhang X.H."/>
        </authorList>
    </citation>
    <scope>NUCLEOTIDE SEQUENCE [LARGE SCALE GENOMIC DNA]</scope>
    <source>
        <strain evidence="2 3">ZYFD042</strain>
    </source>
</reference>
<dbReference type="AlphaFoldDB" id="A0A443JBD5"/>
<dbReference type="Gene3D" id="2.160.20.120">
    <property type="match status" value="1"/>
</dbReference>
<gene>
    <name evidence="2" type="ORF">D8Y23_10740</name>
</gene>
<accession>A0A443JBD5</accession>
<evidence type="ECO:0000256" key="1">
    <source>
        <dbReference type="SAM" id="MobiDB-lite"/>
    </source>
</evidence>
<organism evidence="2 3">
    <name type="scientific">Microbacterium enclense</name>
    <dbReference type="NCBI Taxonomy" id="993073"/>
    <lineage>
        <taxon>Bacteria</taxon>
        <taxon>Bacillati</taxon>
        <taxon>Actinomycetota</taxon>
        <taxon>Actinomycetes</taxon>
        <taxon>Micrococcales</taxon>
        <taxon>Microbacteriaceae</taxon>
        <taxon>Microbacterium</taxon>
    </lineage>
</organism>
<dbReference type="PROSITE" id="PS51257">
    <property type="entry name" value="PROKAR_LIPOPROTEIN"/>
    <property type="match status" value="1"/>
</dbReference>
<dbReference type="Proteomes" id="UP000285970">
    <property type="component" value="Unassembled WGS sequence"/>
</dbReference>
<feature type="region of interest" description="Disordered" evidence="1">
    <location>
        <begin position="227"/>
        <end position="246"/>
    </location>
</feature>
<dbReference type="EMBL" id="RBZY01000036">
    <property type="protein sequence ID" value="RWR17859.1"/>
    <property type="molecule type" value="Genomic_DNA"/>
</dbReference>
<sequence length="263" mass="26370">MSGPRRSKGALAVAIGTIVVGGCVILGTLVSSGFAAARDLSAMSMGAPLQQSDVRGISDVDVNIAGGALRIAFDDVSEAEIAGGGAGAWRLERQGDTLHVSSPRRSFADWNSRGEATLTLPRSLERRTLDLRVEVAGGSLDLTGDYGAVDVQVTGGNATVSGGASALSLTVAGGSVTADVQGAEQAAFEVAGGDLTADLTGAAPARTTVDVTAGSADIGLPNETYRLTSDGPGSVDSDLQTSPKATPRVEVQATLGSVTLRTT</sequence>
<name>A0A443JBD5_9MICO</name>
<proteinExistence type="predicted"/>
<evidence type="ECO:0000313" key="2">
    <source>
        <dbReference type="EMBL" id="RWR17859.1"/>
    </source>
</evidence>
<comment type="caution">
    <text evidence="2">The sequence shown here is derived from an EMBL/GenBank/DDBJ whole genome shotgun (WGS) entry which is preliminary data.</text>
</comment>